<dbReference type="SUPFAM" id="SSF54928">
    <property type="entry name" value="RNA-binding domain, RBD"/>
    <property type="match status" value="1"/>
</dbReference>
<evidence type="ECO:0000256" key="1">
    <source>
        <dbReference type="ARBA" id="ARBA00007879"/>
    </source>
</evidence>
<evidence type="ECO:0000313" key="5">
    <source>
        <dbReference type="EMBL" id="KAK9215142.1"/>
    </source>
</evidence>
<reference evidence="5 6" key="1">
    <citation type="submission" date="2024-05" db="EMBL/GenBank/DDBJ databases">
        <title>Haplotype-resolved chromosome-level genome assembly of Huyou (Citrus changshanensis).</title>
        <authorList>
            <person name="Miao C."/>
            <person name="Chen W."/>
            <person name="Wu Y."/>
            <person name="Wang L."/>
            <person name="Zhao S."/>
            <person name="Grierson D."/>
            <person name="Xu C."/>
            <person name="Chen K."/>
        </authorList>
    </citation>
    <scope>NUCLEOTIDE SEQUENCE [LARGE SCALE GENOMIC DNA]</scope>
    <source>
        <strain evidence="5">01-14</strain>
        <tissue evidence="5">Leaf</tissue>
    </source>
</reference>
<dbReference type="Pfam" id="PF13532">
    <property type="entry name" value="2OG-FeII_Oxy_2"/>
    <property type="match status" value="1"/>
</dbReference>
<dbReference type="InterPro" id="IPR037151">
    <property type="entry name" value="AlkB-like_sf"/>
</dbReference>
<dbReference type="PROSITE" id="PS50102">
    <property type="entry name" value="RRM"/>
    <property type="match status" value="1"/>
</dbReference>
<dbReference type="EMBL" id="JBCGBO010000003">
    <property type="protein sequence ID" value="KAK9215142.1"/>
    <property type="molecule type" value="Genomic_DNA"/>
</dbReference>
<dbReference type="AlphaFoldDB" id="A0AAP0MMC9"/>
<dbReference type="GO" id="GO:0070988">
    <property type="term" value="P:demethylation"/>
    <property type="evidence" value="ECO:0007669"/>
    <property type="project" value="InterPro"/>
</dbReference>
<dbReference type="Gene3D" id="2.60.120.590">
    <property type="entry name" value="Alpha-ketoglutarate-dependent dioxygenase AlkB-like"/>
    <property type="match status" value="1"/>
</dbReference>
<dbReference type="InterPro" id="IPR000504">
    <property type="entry name" value="RRM_dom"/>
</dbReference>
<dbReference type="GO" id="GO:0032451">
    <property type="term" value="F:demethylase activity"/>
    <property type="evidence" value="ECO:0007669"/>
    <property type="project" value="TreeGrafter"/>
</dbReference>
<dbReference type="InterPro" id="IPR032857">
    <property type="entry name" value="ALKBH4"/>
</dbReference>
<dbReference type="PANTHER" id="PTHR12463:SF1">
    <property type="entry name" value="2-OXOGLUTARATE AND FE-DEPENDENT OXYGENASE FAMILY PROTEIN"/>
    <property type="match status" value="1"/>
</dbReference>
<dbReference type="InterPro" id="IPR005123">
    <property type="entry name" value="Oxoglu/Fe-dep_dioxygenase_dom"/>
</dbReference>
<evidence type="ECO:0000259" key="3">
    <source>
        <dbReference type="PROSITE" id="PS50102"/>
    </source>
</evidence>
<comment type="caution">
    <text evidence="5">The sequence shown here is derived from an EMBL/GenBank/DDBJ whole genome shotgun (WGS) entry which is preliminary data.</text>
</comment>
<dbReference type="GO" id="GO:0016491">
    <property type="term" value="F:oxidoreductase activity"/>
    <property type="evidence" value="ECO:0007669"/>
    <property type="project" value="TreeGrafter"/>
</dbReference>
<keyword evidence="2" id="KW-0694">RNA-binding</keyword>
<dbReference type="InterPro" id="IPR035979">
    <property type="entry name" value="RBD_domain_sf"/>
</dbReference>
<keyword evidence="6" id="KW-1185">Reference proteome</keyword>
<comment type="similarity">
    <text evidence="1">Belongs to the alkB family.</text>
</comment>
<evidence type="ECO:0000256" key="2">
    <source>
        <dbReference type="PROSITE-ProRule" id="PRU00176"/>
    </source>
</evidence>
<evidence type="ECO:0000259" key="4">
    <source>
        <dbReference type="PROSITE" id="PS51471"/>
    </source>
</evidence>
<dbReference type="Proteomes" id="UP001428341">
    <property type="component" value="Unassembled WGS sequence"/>
</dbReference>
<dbReference type="PANTHER" id="PTHR12463">
    <property type="entry name" value="OXYGENASE-RELATED"/>
    <property type="match status" value="1"/>
</dbReference>
<gene>
    <name evidence="5" type="ORF">WN944_007145</name>
</gene>
<organism evidence="5 6">
    <name type="scientific">Citrus x changshan-huyou</name>
    <dbReference type="NCBI Taxonomy" id="2935761"/>
    <lineage>
        <taxon>Eukaryota</taxon>
        <taxon>Viridiplantae</taxon>
        <taxon>Streptophyta</taxon>
        <taxon>Embryophyta</taxon>
        <taxon>Tracheophyta</taxon>
        <taxon>Spermatophyta</taxon>
        <taxon>Magnoliopsida</taxon>
        <taxon>eudicotyledons</taxon>
        <taxon>Gunneridae</taxon>
        <taxon>Pentapetalae</taxon>
        <taxon>rosids</taxon>
        <taxon>malvids</taxon>
        <taxon>Sapindales</taxon>
        <taxon>Rutaceae</taxon>
        <taxon>Aurantioideae</taxon>
        <taxon>Citrus</taxon>
    </lineage>
</organism>
<dbReference type="PROSITE" id="PS51471">
    <property type="entry name" value="FE2OG_OXY"/>
    <property type="match status" value="1"/>
</dbReference>
<accession>A0AAP0MMC9</accession>
<dbReference type="FunFam" id="2.60.120.590:FF:000018">
    <property type="entry name" value="ALKylated DNA repair protein AlkB homolog"/>
    <property type="match status" value="1"/>
</dbReference>
<dbReference type="InterPro" id="IPR012677">
    <property type="entry name" value="Nucleotide-bd_a/b_plait_sf"/>
</dbReference>
<feature type="domain" description="RRM" evidence="3">
    <location>
        <begin position="21"/>
        <end position="99"/>
    </location>
</feature>
<name>A0AAP0MMC9_9ROSI</name>
<feature type="domain" description="Fe2OG dioxygenase" evidence="4">
    <location>
        <begin position="205"/>
        <end position="331"/>
    </location>
</feature>
<dbReference type="SUPFAM" id="SSF51197">
    <property type="entry name" value="Clavaminate synthase-like"/>
    <property type="match status" value="1"/>
</dbReference>
<sequence length="430" mass="47778">MGAPSSSRFRRPKAGEDERSPNLFVANCGPAVGVSYEAIGSVFSAFGDVKGIYAADDSGARVIVSYFDEGSAQAAFNSLHSRPCPDLANRFLHIRYSVLEDSPATRHITSSVPVSLVASELNIPGLFLLHDFVSAKEAEELLAAVDSRPWNNLSKRRVQHYGYEFCYDIRNVNTKQCLGELPSFVSSIVERVSSFPNLDDSTSVALDQLTVNEYPPGVGLSPHIDTHSAFEGLIFSLSLAGPCIMEFRRYLEGSWLLNSTPGMNMAVENPDDYSSVLRRAIYLPPRSMLLLSGEARYAWNHYIPHHKIDMVNDTVIRRASRRVSFTFRKGAGFLIRNYTTEHSMTWCKNDQIAVGVGYAQGLETDVQEVVLSSKVRKYDLRSNDVTANETRDFYRTLDHVVLSTPSETIHFMSPTPSPECPVTVDTLDGR</sequence>
<protein>
    <submittedName>
        <fullName evidence="5">Uncharacterized protein</fullName>
    </submittedName>
</protein>
<evidence type="ECO:0000313" key="6">
    <source>
        <dbReference type="Proteomes" id="UP001428341"/>
    </source>
</evidence>
<dbReference type="Gene3D" id="3.30.70.330">
    <property type="match status" value="1"/>
</dbReference>
<dbReference type="InterPro" id="IPR027450">
    <property type="entry name" value="AlkB-like"/>
</dbReference>
<proteinExistence type="inferred from homology"/>
<dbReference type="GO" id="GO:0003723">
    <property type="term" value="F:RNA binding"/>
    <property type="evidence" value="ECO:0007669"/>
    <property type="project" value="UniProtKB-UniRule"/>
</dbReference>